<name>A0AAF0AW74_9SCHI</name>
<evidence type="ECO:0000313" key="2">
    <source>
        <dbReference type="EMBL" id="WBW73218.1"/>
    </source>
</evidence>
<protein>
    <submittedName>
        <fullName evidence="2">Schizosaccharomyces specific protein</fullName>
    </submittedName>
</protein>
<feature type="compositionally biased region" description="Polar residues" evidence="1">
    <location>
        <begin position="63"/>
        <end position="74"/>
    </location>
</feature>
<proteinExistence type="predicted"/>
<dbReference type="EMBL" id="CP115612">
    <property type="protein sequence ID" value="WBW73218.1"/>
    <property type="molecule type" value="Genomic_DNA"/>
</dbReference>
<dbReference type="KEGG" id="som:SOMG_03005"/>
<dbReference type="Proteomes" id="UP001212411">
    <property type="component" value="Chromosome 2"/>
</dbReference>
<accession>A0AAF0AW74</accession>
<gene>
    <name evidence="2" type="ORF">SOMG_03005</name>
</gene>
<sequence length="129" mass="14973">MNTRPPGDIKDQNISFEDDNQCDPSVLSSSPTRRWKNCTLQRRGSRASTTSEDCGERYRSRSRGSLATQYNPDANENHWYSKLEQMSSRTQDRNTEEESSADNMTSLHDQTVPNPIAEAWRKYFRKQVH</sequence>
<feature type="compositionally biased region" description="Polar residues" evidence="1">
    <location>
        <begin position="22"/>
        <end position="52"/>
    </location>
</feature>
<organism evidence="2 3">
    <name type="scientific">Schizosaccharomyces osmophilus</name>
    <dbReference type="NCBI Taxonomy" id="2545709"/>
    <lineage>
        <taxon>Eukaryota</taxon>
        <taxon>Fungi</taxon>
        <taxon>Dikarya</taxon>
        <taxon>Ascomycota</taxon>
        <taxon>Taphrinomycotina</taxon>
        <taxon>Schizosaccharomycetes</taxon>
        <taxon>Schizosaccharomycetales</taxon>
        <taxon>Schizosaccharomycetaceae</taxon>
        <taxon>Schizosaccharomyces</taxon>
    </lineage>
</organism>
<keyword evidence="3" id="KW-1185">Reference proteome</keyword>
<dbReference type="GeneID" id="80876485"/>
<feature type="region of interest" description="Disordered" evidence="1">
    <location>
        <begin position="1"/>
        <end position="113"/>
    </location>
</feature>
<feature type="compositionally biased region" description="Polar residues" evidence="1">
    <location>
        <begin position="101"/>
        <end position="113"/>
    </location>
</feature>
<reference evidence="2 3" key="1">
    <citation type="journal article" date="2023" name="G3 (Bethesda)">
        <title>A high-quality reference genome for the fission yeast Schizosaccharomyces osmophilus.</title>
        <authorList>
            <person name="Jia G.S."/>
            <person name="Zhang W.C."/>
            <person name="Liang Y."/>
            <person name="Liu X.H."/>
            <person name="Rhind N."/>
            <person name="Pidoux A."/>
            <person name="Brysch-Herzberg M."/>
            <person name="Du L.L."/>
        </authorList>
    </citation>
    <scope>NUCLEOTIDE SEQUENCE [LARGE SCALE GENOMIC DNA]</scope>
    <source>
        <strain evidence="2 3">CBS 15793</strain>
    </source>
</reference>
<dbReference type="AlphaFoldDB" id="A0AAF0AW74"/>
<evidence type="ECO:0000256" key="1">
    <source>
        <dbReference type="SAM" id="MobiDB-lite"/>
    </source>
</evidence>
<dbReference type="RefSeq" id="XP_056037461.1">
    <property type="nucleotide sequence ID" value="XM_056181796.1"/>
</dbReference>
<evidence type="ECO:0000313" key="3">
    <source>
        <dbReference type="Proteomes" id="UP001212411"/>
    </source>
</evidence>